<reference evidence="2 3" key="1">
    <citation type="submission" date="2018-12" db="EMBL/GenBank/DDBJ databases">
        <title>Lysinibacillus antri sp. nov., isolated from a cave soil.</title>
        <authorList>
            <person name="Narsing Rao M.P."/>
            <person name="Zhang H."/>
            <person name="Dong Z.-Y."/>
            <person name="Niu X.-K."/>
            <person name="Zhang K."/>
            <person name="Fang B.-Z."/>
            <person name="Kang Y.-Q."/>
            <person name="Xiao M."/>
            <person name="Li W.-J."/>
        </authorList>
    </citation>
    <scope>NUCLEOTIDE SEQUENCE [LARGE SCALE GENOMIC DNA]</scope>
    <source>
        <strain evidence="2 3">SYSU K30002</strain>
    </source>
</reference>
<feature type="compositionally biased region" description="Low complexity" evidence="1">
    <location>
        <begin position="40"/>
        <end position="56"/>
    </location>
</feature>
<dbReference type="RefSeq" id="WP_126659302.1">
    <property type="nucleotide sequence ID" value="NZ_RYYR01000014.1"/>
</dbReference>
<dbReference type="EMBL" id="RYYR01000014">
    <property type="protein sequence ID" value="RUL51720.1"/>
    <property type="molecule type" value="Genomic_DNA"/>
</dbReference>
<evidence type="ECO:0000313" key="2">
    <source>
        <dbReference type="EMBL" id="RUL51720.1"/>
    </source>
</evidence>
<comment type="caution">
    <text evidence="2">The sequence shown here is derived from an EMBL/GenBank/DDBJ whole genome shotgun (WGS) entry which is preliminary data.</text>
</comment>
<evidence type="ECO:0000313" key="3">
    <source>
        <dbReference type="Proteomes" id="UP000287910"/>
    </source>
</evidence>
<keyword evidence="3" id="KW-1185">Reference proteome</keyword>
<gene>
    <name evidence="2" type="ORF">EK386_11435</name>
</gene>
<evidence type="ECO:0000256" key="1">
    <source>
        <dbReference type="SAM" id="MobiDB-lite"/>
    </source>
</evidence>
<feature type="region of interest" description="Disordered" evidence="1">
    <location>
        <begin position="37"/>
        <end position="66"/>
    </location>
</feature>
<dbReference type="AlphaFoldDB" id="A0A432LAZ6"/>
<organism evidence="2 3">
    <name type="scientific">Lysinibacillus antri</name>
    <dbReference type="NCBI Taxonomy" id="2498145"/>
    <lineage>
        <taxon>Bacteria</taxon>
        <taxon>Bacillati</taxon>
        <taxon>Bacillota</taxon>
        <taxon>Bacilli</taxon>
        <taxon>Bacillales</taxon>
        <taxon>Bacillaceae</taxon>
        <taxon>Lysinibacillus</taxon>
    </lineage>
</organism>
<protein>
    <submittedName>
        <fullName evidence="2">Uncharacterized protein</fullName>
    </submittedName>
</protein>
<proteinExistence type="predicted"/>
<sequence>MRTTRVQPVPSSIFRNSRQYLHSNELFYRVMEEGSGFGQGQQFSQQQPRQKPAQQKNSPPKRVLKRTTNKLIVKGLQFDADTAATMRNSLLEQAIKINTVYNRNSRISTYRTSI</sequence>
<dbReference type="Proteomes" id="UP000287910">
    <property type="component" value="Unassembled WGS sequence"/>
</dbReference>
<accession>A0A432LAZ6</accession>
<name>A0A432LAZ6_9BACI</name>